<dbReference type="RefSeq" id="XP_060314303.1">
    <property type="nucleotide sequence ID" value="XM_060454603.1"/>
</dbReference>
<evidence type="ECO:0000256" key="1">
    <source>
        <dbReference type="SAM" id="MobiDB-lite"/>
    </source>
</evidence>
<feature type="compositionally biased region" description="Basic and acidic residues" evidence="1">
    <location>
        <begin position="195"/>
        <end position="212"/>
    </location>
</feature>
<keyword evidence="2" id="KW-0808">Transferase</keyword>
<feature type="region of interest" description="Disordered" evidence="1">
    <location>
        <begin position="193"/>
        <end position="212"/>
    </location>
</feature>
<gene>
    <name evidence="2" type="ORF">CCOS01_06434</name>
</gene>
<proteinExistence type="predicted"/>
<comment type="caution">
    <text evidence="2">The sequence shown here is derived from an EMBL/GenBank/DDBJ whole genome shotgun (WGS) entry which is preliminary data.</text>
</comment>
<keyword evidence="2" id="KW-0723">Serine/threonine-protein kinase</keyword>
<keyword evidence="2" id="KW-0418">Kinase</keyword>
<accession>A0AAJ0E282</accession>
<dbReference type="AlphaFoldDB" id="A0AAJ0E282"/>
<sequence length="324" mass="36558">MEHLQMNEIYEATIRCDGAFDYSISKIQSGQHALREFQQRLWAWATNAGALAEPCLSLDARLLSHAKLRNMILTLLDLIQDNLQAAVDFDSNLSSEGASSSSATEEVPYFTLSIDMDSQGLEAAIQRLDLVASLIDHSSRKGRQRRLEALNQNTVADPSVSFITDGISGQVVMKLARSVLYRKQRITYMKYRKQARQDPRLHEAKVQSERPHMLNVRSAADGSQQQLDPDLRLKPSLQARQVPSEWLRPTTMDGESFARGQLSLFGPSSDSRKTYSVWTKAIVYPKAPESSSTSGSETVTGHAPCPFCHNMFPYQRYKDSKWWR</sequence>
<dbReference type="GeneID" id="85338150"/>
<evidence type="ECO:0000313" key="2">
    <source>
        <dbReference type="EMBL" id="KAK1528600.1"/>
    </source>
</evidence>
<organism evidence="2 3">
    <name type="scientific">Colletotrichum costaricense</name>
    <dbReference type="NCBI Taxonomy" id="1209916"/>
    <lineage>
        <taxon>Eukaryota</taxon>
        <taxon>Fungi</taxon>
        <taxon>Dikarya</taxon>
        <taxon>Ascomycota</taxon>
        <taxon>Pezizomycotina</taxon>
        <taxon>Sordariomycetes</taxon>
        <taxon>Hypocreomycetidae</taxon>
        <taxon>Glomerellales</taxon>
        <taxon>Glomerellaceae</taxon>
        <taxon>Colletotrichum</taxon>
        <taxon>Colletotrichum acutatum species complex</taxon>
    </lineage>
</organism>
<dbReference type="GO" id="GO:0004674">
    <property type="term" value="F:protein serine/threonine kinase activity"/>
    <property type="evidence" value="ECO:0007669"/>
    <property type="project" value="UniProtKB-KW"/>
</dbReference>
<reference evidence="2 3" key="1">
    <citation type="submission" date="2016-10" db="EMBL/GenBank/DDBJ databases">
        <title>The genome sequence of Colletotrichum fioriniae PJ7.</title>
        <authorList>
            <person name="Baroncelli R."/>
        </authorList>
    </citation>
    <scope>NUCLEOTIDE SEQUENCE [LARGE SCALE GENOMIC DNA]</scope>
    <source>
        <strain evidence="2 3">IMI 309622</strain>
    </source>
</reference>
<name>A0AAJ0E282_9PEZI</name>
<keyword evidence="3" id="KW-1185">Reference proteome</keyword>
<evidence type="ECO:0000313" key="3">
    <source>
        <dbReference type="Proteomes" id="UP001240678"/>
    </source>
</evidence>
<dbReference type="Proteomes" id="UP001240678">
    <property type="component" value="Unassembled WGS sequence"/>
</dbReference>
<protein>
    <submittedName>
        <fullName evidence="2">Serine/threonine protein kinase</fullName>
    </submittedName>
</protein>
<dbReference type="EMBL" id="MOOE01000006">
    <property type="protein sequence ID" value="KAK1528600.1"/>
    <property type="molecule type" value="Genomic_DNA"/>
</dbReference>